<feature type="transmembrane region" description="Helical" evidence="1">
    <location>
        <begin position="12"/>
        <end position="33"/>
    </location>
</feature>
<feature type="transmembrane region" description="Helical" evidence="1">
    <location>
        <begin position="39"/>
        <end position="59"/>
    </location>
</feature>
<protein>
    <recommendedName>
        <fullName evidence="4">DUF2273 domain-containing protein</fullName>
    </recommendedName>
</protein>
<proteinExistence type="predicted"/>
<keyword evidence="3" id="KW-1185">Reference proteome</keyword>
<evidence type="ECO:0000313" key="3">
    <source>
        <dbReference type="Proteomes" id="UP001321486"/>
    </source>
</evidence>
<keyword evidence="1" id="KW-1133">Transmembrane helix</keyword>
<keyword evidence="1" id="KW-0472">Membrane</keyword>
<gene>
    <name evidence="2" type="ORF">GCM10025867_36130</name>
</gene>
<evidence type="ECO:0000313" key="2">
    <source>
        <dbReference type="EMBL" id="BDZ51372.1"/>
    </source>
</evidence>
<organism evidence="2 3">
    <name type="scientific">Frondihabitans sucicola</name>
    <dbReference type="NCBI Taxonomy" id="1268041"/>
    <lineage>
        <taxon>Bacteria</taxon>
        <taxon>Bacillati</taxon>
        <taxon>Actinomycetota</taxon>
        <taxon>Actinomycetes</taxon>
        <taxon>Micrococcales</taxon>
        <taxon>Microbacteriaceae</taxon>
        <taxon>Frondihabitans</taxon>
    </lineage>
</organism>
<dbReference type="RefSeq" id="WP_286344148.1">
    <property type="nucleotide sequence ID" value="NZ_AP027732.1"/>
</dbReference>
<sequence>MTNTTDTSPVRTGRGVSTLTIVAMAIGTVLALTWIVLGFWAFVLVAVAIVIGSLVARVLDGRLDLGAITDVIRGKRSSS</sequence>
<dbReference type="Proteomes" id="UP001321486">
    <property type="component" value="Chromosome"/>
</dbReference>
<accession>A0ABM8GSD6</accession>
<keyword evidence="1" id="KW-0812">Transmembrane</keyword>
<evidence type="ECO:0008006" key="4">
    <source>
        <dbReference type="Google" id="ProtNLM"/>
    </source>
</evidence>
<name>A0ABM8GSD6_9MICO</name>
<dbReference type="EMBL" id="AP027732">
    <property type="protein sequence ID" value="BDZ51372.1"/>
    <property type="molecule type" value="Genomic_DNA"/>
</dbReference>
<reference evidence="3" key="1">
    <citation type="journal article" date="2019" name="Int. J. Syst. Evol. Microbiol.">
        <title>The Global Catalogue of Microorganisms (GCM) 10K type strain sequencing project: providing services to taxonomists for standard genome sequencing and annotation.</title>
        <authorList>
            <consortium name="The Broad Institute Genomics Platform"/>
            <consortium name="The Broad Institute Genome Sequencing Center for Infectious Disease"/>
            <person name="Wu L."/>
            <person name="Ma J."/>
        </authorList>
    </citation>
    <scope>NUCLEOTIDE SEQUENCE [LARGE SCALE GENOMIC DNA]</scope>
    <source>
        <strain evidence="3">NBRC 108728</strain>
    </source>
</reference>
<evidence type="ECO:0000256" key="1">
    <source>
        <dbReference type="SAM" id="Phobius"/>
    </source>
</evidence>